<dbReference type="GO" id="GO:0005506">
    <property type="term" value="F:iron ion binding"/>
    <property type="evidence" value="ECO:0007669"/>
    <property type="project" value="InterPro"/>
</dbReference>
<comment type="function">
    <text evidence="2">May be involved in the metabolism of insect hormones and in the breakdown of synthetic insecticides.</text>
</comment>
<dbReference type="InterPro" id="IPR050476">
    <property type="entry name" value="Insect_CytP450_Detox"/>
</dbReference>
<evidence type="ECO:0000256" key="9">
    <source>
        <dbReference type="ARBA" id="ARBA00022848"/>
    </source>
</evidence>
<evidence type="ECO:0000256" key="4">
    <source>
        <dbReference type="ARBA" id="ARBA00004406"/>
    </source>
</evidence>
<comment type="cofactor">
    <cofactor evidence="1">
        <name>heme</name>
        <dbReference type="ChEBI" id="CHEBI:30413"/>
    </cofactor>
</comment>
<keyword evidence="8" id="KW-0256">Endoplasmic reticulum</keyword>
<dbReference type="Pfam" id="PF00067">
    <property type="entry name" value="p450"/>
    <property type="match status" value="1"/>
</dbReference>
<keyword evidence="10" id="KW-0560">Oxidoreductase</keyword>
<keyword evidence="12" id="KW-0503">Monooxygenase</keyword>
<organism evidence="14">
    <name type="scientific">Culex pipiens</name>
    <name type="common">House mosquito</name>
    <dbReference type="NCBI Taxonomy" id="7175"/>
    <lineage>
        <taxon>Eukaryota</taxon>
        <taxon>Metazoa</taxon>
        <taxon>Ecdysozoa</taxon>
        <taxon>Arthropoda</taxon>
        <taxon>Hexapoda</taxon>
        <taxon>Insecta</taxon>
        <taxon>Pterygota</taxon>
        <taxon>Neoptera</taxon>
        <taxon>Endopterygota</taxon>
        <taxon>Diptera</taxon>
        <taxon>Nematocera</taxon>
        <taxon>Culicoidea</taxon>
        <taxon>Culicidae</taxon>
        <taxon>Culicinae</taxon>
        <taxon>Culicini</taxon>
        <taxon>Culex</taxon>
        <taxon>Culex</taxon>
    </lineage>
</organism>
<evidence type="ECO:0000256" key="2">
    <source>
        <dbReference type="ARBA" id="ARBA00003690"/>
    </source>
</evidence>
<dbReference type="EMBL" id="HBUE01289323">
    <property type="protein sequence ID" value="CAG6573387.1"/>
    <property type="molecule type" value="Transcribed_RNA"/>
</dbReference>
<dbReference type="GO" id="GO:0004497">
    <property type="term" value="F:monooxygenase activity"/>
    <property type="evidence" value="ECO:0007669"/>
    <property type="project" value="UniProtKB-KW"/>
</dbReference>
<dbReference type="SUPFAM" id="SSF48264">
    <property type="entry name" value="Cytochrome P450"/>
    <property type="match status" value="1"/>
</dbReference>
<keyword evidence="11" id="KW-0408">Iron</keyword>
<protein>
    <submittedName>
        <fullName evidence="14">Probable cytochrome P450 28d1</fullName>
    </submittedName>
</protein>
<dbReference type="PANTHER" id="PTHR24292">
    <property type="entry name" value="CYTOCHROME P450"/>
    <property type="match status" value="1"/>
</dbReference>
<dbReference type="GO" id="GO:0016705">
    <property type="term" value="F:oxidoreductase activity, acting on paired donors, with incorporation or reduction of molecular oxygen"/>
    <property type="evidence" value="ECO:0007669"/>
    <property type="project" value="InterPro"/>
</dbReference>
<dbReference type="AlphaFoldDB" id="A0A8D8GWK1"/>
<proteinExistence type="inferred from homology"/>
<dbReference type="EMBL" id="HBUE01183659">
    <property type="protein sequence ID" value="CAG6521789.1"/>
    <property type="molecule type" value="Transcribed_RNA"/>
</dbReference>
<comment type="subcellular location">
    <subcellularLocation>
        <location evidence="4">Endoplasmic reticulum membrane</location>
        <topology evidence="4">Peripheral membrane protein</topology>
    </subcellularLocation>
    <subcellularLocation>
        <location evidence="3">Microsome membrane</location>
        <topology evidence="3">Peripheral membrane protein</topology>
    </subcellularLocation>
</comment>
<evidence type="ECO:0000256" key="13">
    <source>
        <dbReference type="ARBA" id="ARBA00023136"/>
    </source>
</evidence>
<evidence type="ECO:0000256" key="10">
    <source>
        <dbReference type="ARBA" id="ARBA00023002"/>
    </source>
</evidence>
<accession>A0A8D8GWK1</accession>
<dbReference type="PANTHER" id="PTHR24292:SF84">
    <property type="entry name" value="CYTOCHROME P450 28A5-RELATED"/>
    <property type="match status" value="1"/>
</dbReference>
<evidence type="ECO:0000256" key="11">
    <source>
        <dbReference type="ARBA" id="ARBA00023004"/>
    </source>
</evidence>
<sequence>MIVTISLLVSAALAVYVYLTWNFNYWRQRNVPGPDPRPLLGNFASLLLRHRTAMDEMGQMYSDYRAKFNFVGVFNIRQPRIFVTSPALYRDIITKHFQSFGDNEFAEMTDVETDPLMGRNPFLLTDEEWKAKRAEISPAFTASRVGGIILDFTD</sequence>
<keyword evidence="9" id="KW-0492">Microsome</keyword>
<keyword evidence="6" id="KW-0349">Heme</keyword>
<dbReference type="InterPro" id="IPR001128">
    <property type="entry name" value="Cyt_P450"/>
</dbReference>
<dbReference type="Gene3D" id="1.10.630.10">
    <property type="entry name" value="Cytochrome P450"/>
    <property type="match status" value="1"/>
</dbReference>
<keyword evidence="13" id="KW-0472">Membrane</keyword>
<dbReference type="InterPro" id="IPR036396">
    <property type="entry name" value="Cyt_P450_sf"/>
</dbReference>
<evidence type="ECO:0000256" key="5">
    <source>
        <dbReference type="ARBA" id="ARBA00010617"/>
    </source>
</evidence>
<evidence type="ECO:0000256" key="3">
    <source>
        <dbReference type="ARBA" id="ARBA00004174"/>
    </source>
</evidence>
<evidence type="ECO:0000256" key="8">
    <source>
        <dbReference type="ARBA" id="ARBA00022824"/>
    </source>
</evidence>
<evidence type="ECO:0000256" key="7">
    <source>
        <dbReference type="ARBA" id="ARBA00022723"/>
    </source>
</evidence>
<evidence type="ECO:0000256" key="12">
    <source>
        <dbReference type="ARBA" id="ARBA00023033"/>
    </source>
</evidence>
<evidence type="ECO:0000313" key="14">
    <source>
        <dbReference type="EMBL" id="CAG6521789.1"/>
    </source>
</evidence>
<evidence type="ECO:0000256" key="1">
    <source>
        <dbReference type="ARBA" id="ARBA00001971"/>
    </source>
</evidence>
<dbReference type="GO" id="GO:0005789">
    <property type="term" value="C:endoplasmic reticulum membrane"/>
    <property type="evidence" value="ECO:0007669"/>
    <property type="project" value="UniProtKB-SubCell"/>
</dbReference>
<name>A0A8D8GWK1_CULPI</name>
<comment type="similarity">
    <text evidence="5">Belongs to the cytochrome P450 family.</text>
</comment>
<dbReference type="GO" id="GO:0020037">
    <property type="term" value="F:heme binding"/>
    <property type="evidence" value="ECO:0007669"/>
    <property type="project" value="InterPro"/>
</dbReference>
<keyword evidence="7" id="KW-0479">Metal-binding</keyword>
<evidence type="ECO:0000256" key="6">
    <source>
        <dbReference type="ARBA" id="ARBA00022617"/>
    </source>
</evidence>
<reference evidence="14" key="1">
    <citation type="submission" date="2021-05" db="EMBL/GenBank/DDBJ databases">
        <authorList>
            <person name="Alioto T."/>
            <person name="Alioto T."/>
            <person name="Gomez Garrido J."/>
        </authorList>
    </citation>
    <scope>NUCLEOTIDE SEQUENCE</scope>
</reference>